<dbReference type="GeneID" id="117368300"/>
<proteinExistence type="predicted"/>
<protein>
    <submittedName>
        <fullName evidence="3">Uncharacterized protein LOC117368300</fullName>
    </submittedName>
</protein>
<evidence type="ECO:0000256" key="1">
    <source>
        <dbReference type="SAM" id="MobiDB-lite"/>
    </source>
</evidence>
<feature type="compositionally biased region" description="Polar residues" evidence="1">
    <location>
        <begin position="102"/>
        <end position="115"/>
    </location>
</feature>
<gene>
    <name evidence="3" type="primary">LOC117368300</name>
</gene>
<sequence length="204" mass="22729">MKHVEADEDVMQELRSLREEVKRLRCIREDEAFIDEAIQELSHTAERSLDKTILGTPKPTALNSTIGIQEMIGDAGPWQLVTSSTGKQRNPPPFSPSSSFSLKQGSSTPTPQLSLKNRFHVLQEGTDEDEAEEDSEHRTPAAVLAARSTPPRKERRVVVIGDSMLRGTEGPICRPDLQSREVPTILPEAHQTASLKTSRPWEEN</sequence>
<dbReference type="Proteomes" id="UP000515159">
    <property type="component" value="Chromosome 10"/>
</dbReference>
<evidence type="ECO:0000313" key="3">
    <source>
        <dbReference type="RefSeq" id="XP_033817718.1"/>
    </source>
</evidence>
<name>A0A6P8SN19_GEOSA</name>
<reference evidence="3" key="1">
    <citation type="submission" date="2025-08" db="UniProtKB">
        <authorList>
            <consortium name="RefSeq"/>
        </authorList>
    </citation>
    <scope>IDENTIFICATION</scope>
</reference>
<dbReference type="KEGG" id="gsh:117368300"/>
<dbReference type="OrthoDB" id="5804959at2759"/>
<evidence type="ECO:0000313" key="2">
    <source>
        <dbReference type="Proteomes" id="UP000515159"/>
    </source>
</evidence>
<feature type="region of interest" description="Disordered" evidence="1">
    <location>
        <begin position="79"/>
        <end position="154"/>
    </location>
</feature>
<dbReference type="RefSeq" id="XP_033817718.1">
    <property type="nucleotide sequence ID" value="XM_033961827.1"/>
</dbReference>
<feature type="region of interest" description="Disordered" evidence="1">
    <location>
        <begin position="166"/>
        <end position="204"/>
    </location>
</feature>
<organism evidence="2 3">
    <name type="scientific">Geotrypetes seraphini</name>
    <name type="common">Gaboon caecilian</name>
    <name type="synonym">Caecilia seraphini</name>
    <dbReference type="NCBI Taxonomy" id="260995"/>
    <lineage>
        <taxon>Eukaryota</taxon>
        <taxon>Metazoa</taxon>
        <taxon>Chordata</taxon>
        <taxon>Craniata</taxon>
        <taxon>Vertebrata</taxon>
        <taxon>Euteleostomi</taxon>
        <taxon>Amphibia</taxon>
        <taxon>Gymnophiona</taxon>
        <taxon>Geotrypetes</taxon>
    </lineage>
</organism>
<accession>A0A6P8SN19</accession>
<feature type="compositionally biased region" description="Acidic residues" evidence="1">
    <location>
        <begin position="125"/>
        <end position="134"/>
    </location>
</feature>
<dbReference type="InParanoid" id="A0A6P8SN19"/>
<dbReference type="AlphaFoldDB" id="A0A6P8SN19"/>
<keyword evidence="2" id="KW-1185">Reference proteome</keyword>